<accession>A0ACC0YFF2</accession>
<evidence type="ECO:0000313" key="2">
    <source>
        <dbReference type="Proteomes" id="UP001163603"/>
    </source>
</evidence>
<name>A0ACC0YFF2_9ROSI</name>
<protein>
    <submittedName>
        <fullName evidence="1">Uncharacterized protein</fullName>
    </submittedName>
</protein>
<organism evidence="1 2">
    <name type="scientific">Pistacia integerrima</name>
    <dbReference type="NCBI Taxonomy" id="434235"/>
    <lineage>
        <taxon>Eukaryota</taxon>
        <taxon>Viridiplantae</taxon>
        <taxon>Streptophyta</taxon>
        <taxon>Embryophyta</taxon>
        <taxon>Tracheophyta</taxon>
        <taxon>Spermatophyta</taxon>
        <taxon>Magnoliopsida</taxon>
        <taxon>eudicotyledons</taxon>
        <taxon>Gunneridae</taxon>
        <taxon>Pentapetalae</taxon>
        <taxon>rosids</taxon>
        <taxon>malvids</taxon>
        <taxon>Sapindales</taxon>
        <taxon>Anacardiaceae</taxon>
        <taxon>Pistacia</taxon>
    </lineage>
</organism>
<gene>
    <name evidence="1" type="ORF">Pint_24692</name>
</gene>
<comment type="caution">
    <text evidence="1">The sequence shown here is derived from an EMBL/GenBank/DDBJ whole genome shotgun (WGS) entry which is preliminary data.</text>
</comment>
<evidence type="ECO:0000313" key="1">
    <source>
        <dbReference type="EMBL" id="KAJ0035014.1"/>
    </source>
</evidence>
<sequence>MTTSNPSLHFLFFFSLLFSNSLFLRKALADGVTSLEAKQLRDEVREMFYHAFDGYMNHAFPRDELRPLSCEGEDTLGGYALTLIDSLDTLALLGDRERFASSVEWIGKNLRFDINKTVSVFETSIRVLGGLLSAHLIASDYATGMKIPSYDNQLLSLAEDLARRLLPAFDTPTGIPFGSVNLLHGVDEHESKAKLLYSPSNK</sequence>
<reference evidence="2" key="1">
    <citation type="journal article" date="2023" name="G3 (Bethesda)">
        <title>Genome assembly and association tests identify interacting loci associated with vigor, precocity, and sex in interspecific pistachio rootstocks.</title>
        <authorList>
            <person name="Palmer W."/>
            <person name="Jacygrad E."/>
            <person name="Sagayaradj S."/>
            <person name="Cavanaugh K."/>
            <person name="Han R."/>
            <person name="Bertier L."/>
            <person name="Beede B."/>
            <person name="Kafkas S."/>
            <person name="Golino D."/>
            <person name="Preece J."/>
            <person name="Michelmore R."/>
        </authorList>
    </citation>
    <scope>NUCLEOTIDE SEQUENCE [LARGE SCALE GENOMIC DNA]</scope>
</reference>
<keyword evidence="2" id="KW-1185">Reference proteome</keyword>
<proteinExistence type="predicted"/>
<dbReference type="Proteomes" id="UP001163603">
    <property type="component" value="Chromosome 7"/>
</dbReference>
<dbReference type="EMBL" id="CM047742">
    <property type="protein sequence ID" value="KAJ0035014.1"/>
    <property type="molecule type" value="Genomic_DNA"/>
</dbReference>